<dbReference type="GO" id="GO:0004065">
    <property type="term" value="F:arylsulfatase activity"/>
    <property type="evidence" value="ECO:0007669"/>
    <property type="project" value="TreeGrafter"/>
</dbReference>
<organism evidence="5 6">
    <name type="scientific">Pelagicoccus enzymogenes</name>
    <dbReference type="NCBI Taxonomy" id="2773457"/>
    <lineage>
        <taxon>Bacteria</taxon>
        <taxon>Pseudomonadati</taxon>
        <taxon>Verrucomicrobiota</taxon>
        <taxon>Opitutia</taxon>
        <taxon>Puniceicoccales</taxon>
        <taxon>Pelagicoccaceae</taxon>
        <taxon>Pelagicoccus</taxon>
    </lineage>
</organism>
<evidence type="ECO:0000256" key="1">
    <source>
        <dbReference type="ARBA" id="ARBA00008779"/>
    </source>
</evidence>
<evidence type="ECO:0000313" key="6">
    <source>
        <dbReference type="Proteomes" id="UP000622317"/>
    </source>
</evidence>
<dbReference type="CDD" id="cd16026">
    <property type="entry name" value="GALNS_like"/>
    <property type="match status" value="1"/>
</dbReference>
<proteinExistence type="inferred from homology"/>
<dbReference type="AlphaFoldDB" id="A0A927FBD0"/>
<dbReference type="Pfam" id="PF00884">
    <property type="entry name" value="Sulfatase"/>
    <property type="match status" value="1"/>
</dbReference>
<dbReference type="SUPFAM" id="SSF53649">
    <property type="entry name" value="Alkaline phosphatase-like"/>
    <property type="match status" value="1"/>
</dbReference>
<dbReference type="InterPro" id="IPR017850">
    <property type="entry name" value="Alkaline_phosphatase_core_sf"/>
</dbReference>
<evidence type="ECO:0000259" key="4">
    <source>
        <dbReference type="Pfam" id="PF00884"/>
    </source>
</evidence>
<keyword evidence="6" id="KW-1185">Reference proteome</keyword>
<comment type="caution">
    <text evidence="5">The sequence shown here is derived from an EMBL/GenBank/DDBJ whole genome shotgun (WGS) entry which is preliminary data.</text>
</comment>
<comment type="similarity">
    <text evidence="1">Belongs to the sulfatase family.</text>
</comment>
<evidence type="ECO:0000256" key="3">
    <source>
        <dbReference type="SAM" id="SignalP"/>
    </source>
</evidence>
<sequence>MKHLFLTLALFTALSASSATPPSIVIIFVDDMGYGDFASNGAPNIRTPNLDRMAAEGLRATNFYVASSVCSASRAALLTGQYPDRNGVGGVYFPDSPGMPKTAKTMAHYLKEAGYTTAAFGKWHLGDHPESLPTSRGFDTYWGIPYSNDMWIDPKHEIAEDATFTLGFDRQKTLATQQFIRGINADRQKLRQSEVKEYPPIMSGTKVVEYPADQATTTRRYFEKAIDFIDQAGEQPSFVLITPSMPHVPLFASERFAGQSKGGLFGDTIEEIDHYVGQLLDYLDRSGRTEKTLVVFTSDNGPWLGKGDQAGSAGPFRDGKFTAYEGGVRVPAIFRQTGKIPAGSDSLDTLVTIDLLPSIAKLAGMEIPPEQFDGIDITSELYHPETPLNRPPHFYNQRGKVVGVRVGDWKYLPQGGANHKKDDATPELYQLSTDISEQRNLADSYPEKVAELQALIDARQQQFQH</sequence>
<protein>
    <submittedName>
        <fullName evidence="5">Sulfatase</fullName>
    </submittedName>
</protein>
<evidence type="ECO:0000313" key="5">
    <source>
        <dbReference type="EMBL" id="MBD5780666.1"/>
    </source>
</evidence>
<dbReference type="RefSeq" id="WP_191617762.1">
    <property type="nucleotide sequence ID" value="NZ_JACYFG010000036.1"/>
</dbReference>
<reference evidence="5" key="1">
    <citation type="submission" date="2020-09" db="EMBL/GenBank/DDBJ databases">
        <title>Pelagicoccus enzymogenes sp. nov. with an EPS production, isolated from marine sediment.</title>
        <authorList>
            <person name="Feng X."/>
        </authorList>
    </citation>
    <scope>NUCLEOTIDE SEQUENCE</scope>
    <source>
        <strain evidence="5">NFK12</strain>
    </source>
</reference>
<dbReference type="PANTHER" id="PTHR42693:SF53">
    <property type="entry name" value="ENDO-4-O-SULFATASE"/>
    <property type="match status" value="1"/>
</dbReference>
<keyword evidence="2" id="KW-0378">Hydrolase</keyword>
<dbReference type="InterPro" id="IPR050738">
    <property type="entry name" value="Sulfatase"/>
</dbReference>
<dbReference type="EMBL" id="JACYFG010000036">
    <property type="protein sequence ID" value="MBD5780666.1"/>
    <property type="molecule type" value="Genomic_DNA"/>
</dbReference>
<dbReference type="InterPro" id="IPR000917">
    <property type="entry name" value="Sulfatase_N"/>
</dbReference>
<feature type="chain" id="PRO_5037252870" evidence="3">
    <location>
        <begin position="19"/>
        <end position="465"/>
    </location>
</feature>
<dbReference type="Proteomes" id="UP000622317">
    <property type="component" value="Unassembled WGS sequence"/>
</dbReference>
<evidence type="ECO:0000256" key="2">
    <source>
        <dbReference type="ARBA" id="ARBA00022801"/>
    </source>
</evidence>
<dbReference type="Gene3D" id="3.40.720.10">
    <property type="entry name" value="Alkaline Phosphatase, subunit A"/>
    <property type="match status" value="1"/>
</dbReference>
<dbReference type="PANTHER" id="PTHR42693">
    <property type="entry name" value="ARYLSULFATASE FAMILY MEMBER"/>
    <property type="match status" value="1"/>
</dbReference>
<feature type="signal peptide" evidence="3">
    <location>
        <begin position="1"/>
        <end position="18"/>
    </location>
</feature>
<keyword evidence="3" id="KW-0732">Signal</keyword>
<name>A0A927FBD0_9BACT</name>
<dbReference type="Gene3D" id="3.30.1120.10">
    <property type="match status" value="1"/>
</dbReference>
<accession>A0A927FBD0</accession>
<feature type="domain" description="Sulfatase N-terminal" evidence="4">
    <location>
        <begin position="22"/>
        <end position="365"/>
    </location>
</feature>
<gene>
    <name evidence="5" type="ORF">IEN85_14280</name>
</gene>